<feature type="compositionally biased region" description="Basic and acidic residues" evidence="1">
    <location>
        <begin position="155"/>
        <end position="166"/>
    </location>
</feature>
<evidence type="ECO:0000256" key="1">
    <source>
        <dbReference type="SAM" id="MobiDB-lite"/>
    </source>
</evidence>
<protein>
    <submittedName>
        <fullName evidence="2">Uncharacterized protein</fullName>
    </submittedName>
</protein>
<evidence type="ECO:0000313" key="3">
    <source>
        <dbReference type="Proteomes" id="UP000316621"/>
    </source>
</evidence>
<dbReference type="EMBL" id="CM010722">
    <property type="protein sequence ID" value="RZC74965.1"/>
    <property type="molecule type" value="Genomic_DNA"/>
</dbReference>
<name>A0A4Y7KSY1_PAPSO</name>
<organism evidence="2 3">
    <name type="scientific">Papaver somniferum</name>
    <name type="common">Opium poppy</name>
    <dbReference type="NCBI Taxonomy" id="3469"/>
    <lineage>
        <taxon>Eukaryota</taxon>
        <taxon>Viridiplantae</taxon>
        <taxon>Streptophyta</taxon>
        <taxon>Embryophyta</taxon>
        <taxon>Tracheophyta</taxon>
        <taxon>Spermatophyta</taxon>
        <taxon>Magnoliopsida</taxon>
        <taxon>Ranunculales</taxon>
        <taxon>Papaveraceae</taxon>
        <taxon>Papaveroideae</taxon>
        <taxon>Papaver</taxon>
    </lineage>
</organism>
<feature type="compositionally biased region" description="Acidic residues" evidence="1">
    <location>
        <begin position="30"/>
        <end position="48"/>
    </location>
</feature>
<sequence length="209" mass="23117">RVVCDDDDDDDDAGNRGSGRGDGGGGREDLEIEEEDGRNDDDEEDDENGGGSGDKDDDDDRNDAGDKEDEEDDSTILKLVRERMNLFANALCCSGDKGEVFDPGKQRWYADYYRHVENPNAKKMFVELAKEGKRTKKTRSQLGEECVEQGQGSHHPLDEQGSREDGGSPGGCAIRVLIEDGKLADQGGTRSCCRNELMFYITFDLNLCF</sequence>
<dbReference type="Proteomes" id="UP000316621">
    <property type="component" value="Chromosome 8"/>
</dbReference>
<dbReference type="Gramene" id="RZC74965">
    <property type="protein sequence ID" value="RZC74965"/>
    <property type="gene ID" value="C5167_050445"/>
</dbReference>
<proteinExistence type="predicted"/>
<keyword evidence="3" id="KW-1185">Reference proteome</keyword>
<feature type="region of interest" description="Disordered" evidence="1">
    <location>
        <begin position="1"/>
        <end position="75"/>
    </location>
</feature>
<dbReference type="AlphaFoldDB" id="A0A4Y7KSY1"/>
<evidence type="ECO:0000313" key="2">
    <source>
        <dbReference type="EMBL" id="RZC74965.1"/>
    </source>
</evidence>
<gene>
    <name evidence="2" type="ORF">C5167_050445</name>
</gene>
<reference evidence="2 3" key="1">
    <citation type="journal article" date="2018" name="Science">
        <title>The opium poppy genome and morphinan production.</title>
        <authorList>
            <person name="Guo L."/>
            <person name="Winzer T."/>
            <person name="Yang X."/>
            <person name="Li Y."/>
            <person name="Ning Z."/>
            <person name="He Z."/>
            <person name="Teodor R."/>
            <person name="Lu Y."/>
            <person name="Bowser T.A."/>
            <person name="Graham I.A."/>
            <person name="Ye K."/>
        </authorList>
    </citation>
    <scope>NUCLEOTIDE SEQUENCE [LARGE SCALE GENOMIC DNA]</scope>
    <source>
        <strain evidence="3">cv. HN1</strain>
        <tissue evidence="2">Leaves</tissue>
    </source>
</reference>
<feature type="non-terminal residue" evidence="2">
    <location>
        <position position="1"/>
    </location>
</feature>
<feature type="compositionally biased region" description="Acidic residues" evidence="1">
    <location>
        <begin position="55"/>
        <end position="74"/>
    </location>
</feature>
<feature type="compositionally biased region" description="Acidic residues" evidence="1">
    <location>
        <begin position="1"/>
        <end position="12"/>
    </location>
</feature>
<feature type="region of interest" description="Disordered" evidence="1">
    <location>
        <begin position="137"/>
        <end position="168"/>
    </location>
</feature>
<accession>A0A4Y7KSY1</accession>